<dbReference type="GeneID" id="54468831"/>
<keyword evidence="2 5" id="KW-0812">Transmembrane</keyword>
<evidence type="ECO:0000256" key="4">
    <source>
        <dbReference type="ARBA" id="ARBA00023136"/>
    </source>
</evidence>
<keyword evidence="4 5" id="KW-0472">Membrane</keyword>
<evidence type="ECO:0000256" key="3">
    <source>
        <dbReference type="ARBA" id="ARBA00022989"/>
    </source>
</evidence>
<dbReference type="Pfam" id="PF01544">
    <property type="entry name" value="CorA"/>
    <property type="match status" value="1"/>
</dbReference>
<dbReference type="OrthoDB" id="3231000at2759"/>
<dbReference type="InterPro" id="IPR002523">
    <property type="entry name" value="MgTranspt_CorA/ZnTranspt_ZntB"/>
</dbReference>
<accession>A0A6A6YTR7</accession>
<keyword evidence="3 5" id="KW-1133">Transmembrane helix</keyword>
<dbReference type="Gene3D" id="1.20.58.340">
    <property type="entry name" value="Magnesium transport protein CorA, transmembrane region"/>
    <property type="match status" value="1"/>
</dbReference>
<dbReference type="AlphaFoldDB" id="A0A6A6YTR7"/>
<feature type="transmembrane region" description="Helical" evidence="5">
    <location>
        <begin position="114"/>
        <end position="136"/>
    </location>
</feature>
<comment type="subcellular location">
    <subcellularLocation>
        <location evidence="1">Membrane</location>
        <topology evidence="1">Multi-pass membrane protein</topology>
    </subcellularLocation>
</comment>
<organism evidence="6">
    <name type="scientific">Mytilinidion resinicola</name>
    <dbReference type="NCBI Taxonomy" id="574789"/>
    <lineage>
        <taxon>Eukaryota</taxon>
        <taxon>Fungi</taxon>
        <taxon>Dikarya</taxon>
        <taxon>Ascomycota</taxon>
        <taxon>Pezizomycotina</taxon>
        <taxon>Dothideomycetes</taxon>
        <taxon>Pleosporomycetidae</taxon>
        <taxon>Mytilinidiales</taxon>
        <taxon>Mytilinidiaceae</taxon>
        <taxon>Mytilinidion</taxon>
    </lineage>
</organism>
<reference evidence="6 8" key="1">
    <citation type="journal article" date="2020" name="Stud. Mycol.">
        <title>101 Dothideomycetes genomes: a test case for predicting lifestyles and emergence of pathogens.</title>
        <authorList>
            <person name="Haridas S."/>
            <person name="Albert R."/>
            <person name="Binder M."/>
            <person name="Bloem J."/>
            <person name="Labutti K."/>
            <person name="Salamov A."/>
            <person name="Andreopoulos B."/>
            <person name="Baker S."/>
            <person name="Barry K."/>
            <person name="Bills G."/>
            <person name="Bluhm B."/>
            <person name="Cannon C."/>
            <person name="Castanera R."/>
            <person name="Culley D."/>
            <person name="Daum C."/>
            <person name="Ezra D."/>
            <person name="Gonzalez J."/>
            <person name="Henrissat B."/>
            <person name="Kuo A."/>
            <person name="Liang C."/>
            <person name="Lipzen A."/>
            <person name="Lutzoni F."/>
            <person name="Magnuson J."/>
            <person name="Mondo S."/>
            <person name="Nolan M."/>
            <person name="Ohm R."/>
            <person name="Pangilinan J."/>
            <person name="Park H.-J."/>
            <person name="Ramirez L."/>
            <person name="Alfaro M."/>
            <person name="Sun H."/>
            <person name="Tritt A."/>
            <person name="Yoshinaga Y."/>
            <person name="Zwiers L.-H."/>
            <person name="Turgeon B."/>
            <person name="Goodwin S."/>
            <person name="Spatafora J."/>
            <person name="Crous P."/>
            <person name="Grigoriev I."/>
        </authorList>
    </citation>
    <scope>NUCLEOTIDE SEQUENCE</scope>
    <source>
        <strain evidence="6 8">CBS 304.34</strain>
    </source>
</reference>
<keyword evidence="7" id="KW-1185">Reference proteome</keyword>
<dbReference type="GO" id="GO:0046873">
    <property type="term" value="F:metal ion transmembrane transporter activity"/>
    <property type="evidence" value="ECO:0007669"/>
    <property type="project" value="InterPro"/>
</dbReference>
<dbReference type="SUPFAM" id="SSF144083">
    <property type="entry name" value="Magnesium transport protein CorA, transmembrane region"/>
    <property type="match status" value="1"/>
</dbReference>
<sequence length="153" mass="17552">MRLQQVLDSMRNTNHSKWPKAKLDDGSTKAKVAADGLEQDFKHLLAQAEELHIRCNDAITLLLSSVSISESKKAIEQAKRVGKLTFLAFIFVPLSFTTSFFGMNVKEFSKATSLWWWAVFTVTVFILTITLFFLNIARPFQAIYKYCKRRLLL</sequence>
<proteinExistence type="predicted"/>
<protein>
    <recommendedName>
        <fullName evidence="9">Cora-domain-containing protein</fullName>
    </recommendedName>
</protein>
<dbReference type="InterPro" id="IPR045863">
    <property type="entry name" value="CorA_TM1_TM2"/>
</dbReference>
<reference evidence="8" key="3">
    <citation type="submission" date="2025-04" db="UniProtKB">
        <authorList>
            <consortium name="RefSeq"/>
        </authorList>
    </citation>
    <scope>IDENTIFICATION</scope>
    <source>
        <strain evidence="8">CBS 304.34</strain>
    </source>
</reference>
<dbReference type="GO" id="GO:0016020">
    <property type="term" value="C:membrane"/>
    <property type="evidence" value="ECO:0007669"/>
    <property type="project" value="UniProtKB-SubCell"/>
</dbReference>
<evidence type="ECO:0000256" key="5">
    <source>
        <dbReference type="SAM" id="Phobius"/>
    </source>
</evidence>
<dbReference type="RefSeq" id="XP_033578932.1">
    <property type="nucleotide sequence ID" value="XM_033727938.1"/>
</dbReference>
<gene>
    <name evidence="6 8" type="ORF">BDZ99DRAFT_569903</name>
</gene>
<dbReference type="Proteomes" id="UP000504636">
    <property type="component" value="Unplaced"/>
</dbReference>
<evidence type="ECO:0000313" key="8">
    <source>
        <dbReference type="RefSeq" id="XP_033578932.1"/>
    </source>
</evidence>
<evidence type="ECO:0000256" key="1">
    <source>
        <dbReference type="ARBA" id="ARBA00004141"/>
    </source>
</evidence>
<dbReference type="EMBL" id="MU003698">
    <property type="protein sequence ID" value="KAF2811968.1"/>
    <property type="molecule type" value="Genomic_DNA"/>
</dbReference>
<feature type="transmembrane region" description="Helical" evidence="5">
    <location>
        <begin position="81"/>
        <end position="102"/>
    </location>
</feature>
<evidence type="ECO:0008006" key="9">
    <source>
        <dbReference type="Google" id="ProtNLM"/>
    </source>
</evidence>
<name>A0A6A6YTR7_9PEZI</name>
<evidence type="ECO:0000313" key="7">
    <source>
        <dbReference type="Proteomes" id="UP000504636"/>
    </source>
</evidence>
<evidence type="ECO:0000256" key="2">
    <source>
        <dbReference type="ARBA" id="ARBA00022692"/>
    </source>
</evidence>
<reference evidence="8" key="2">
    <citation type="submission" date="2020-04" db="EMBL/GenBank/DDBJ databases">
        <authorList>
            <consortium name="NCBI Genome Project"/>
        </authorList>
    </citation>
    <scope>NUCLEOTIDE SEQUENCE</scope>
    <source>
        <strain evidence="8">CBS 304.34</strain>
    </source>
</reference>
<evidence type="ECO:0000313" key="6">
    <source>
        <dbReference type="EMBL" id="KAF2811968.1"/>
    </source>
</evidence>